<evidence type="ECO:0000313" key="2">
    <source>
        <dbReference type="Proteomes" id="UP000234681"/>
    </source>
</evidence>
<evidence type="ECO:0000313" key="1">
    <source>
        <dbReference type="EMBL" id="EDL90370.1"/>
    </source>
</evidence>
<dbReference type="AlphaFoldDB" id="A6JYY3"/>
<reference evidence="1 2" key="1">
    <citation type="submission" date="2005-09" db="EMBL/GenBank/DDBJ databases">
        <authorList>
            <person name="Mural R.J."/>
            <person name="Li P.W."/>
            <person name="Adams M.D."/>
            <person name="Amanatides P.G."/>
            <person name="Baden-Tillson H."/>
            <person name="Barnstead M."/>
            <person name="Chin S.H."/>
            <person name="Dew I."/>
            <person name="Evans C.A."/>
            <person name="Ferriera S."/>
            <person name="Flanigan M."/>
            <person name="Fosler C."/>
            <person name="Glodek A."/>
            <person name="Gu Z."/>
            <person name="Holt R.A."/>
            <person name="Jennings D."/>
            <person name="Kraft C.L."/>
            <person name="Lu F."/>
            <person name="Nguyen T."/>
            <person name="Nusskern D.R."/>
            <person name="Pfannkoch C.M."/>
            <person name="Sitter C."/>
            <person name="Sutton G.G."/>
            <person name="Venter J.C."/>
            <person name="Wang Z."/>
            <person name="Woodage T."/>
            <person name="Zheng X.H."/>
            <person name="Zhong F."/>
        </authorList>
    </citation>
    <scope>NUCLEOTIDE SEQUENCE [LARGE SCALE GENOMIC DNA]</scope>
    <source>
        <strain>BN</strain>
        <strain evidence="2">Sprague-Dawley</strain>
    </source>
</reference>
<name>A6JYY3_RAT</name>
<dbReference type="Proteomes" id="UP000234681">
    <property type="component" value="Chromosome 5"/>
</dbReference>
<protein>
    <submittedName>
        <fullName evidence="1">RCG50383</fullName>
    </submittedName>
</protein>
<proteinExistence type="predicted"/>
<dbReference type="EMBL" id="CH474008">
    <property type="protein sequence ID" value="EDL90370.1"/>
    <property type="molecule type" value="Genomic_DNA"/>
</dbReference>
<accession>A6JYY3</accession>
<gene>
    <name evidence="1" type="ORF">rCG_50383</name>
</gene>
<sequence>MVKTHVFVSSAGSGARVNTINITDGLKTFIPYSQAWRHRYVYIIYTHFSMTLAHILTKGKSRYDPAKRTED</sequence>
<organism evidence="1 2">
    <name type="scientific">Rattus norvegicus</name>
    <name type="common">Rat</name>
    <dbReference type="NCBI Taxonomy" id="10116"/>
    <lineage>
        <taxon>Eukaryota</taxon>
        <taxon>Metazoa</taxon>
        <taxon>Chordata</taxon>
        <taxon>Craniata</taxon>
        <taxon>Vertebrata</taxon>
        <taxon>Euteleostomi</taxon>
        <taxon>Mammalia</taxon>
        <taxon>Eutheria</taxon>
        <taxon>Euarchontoglires</taxon>
        <taxon>Glires</taxon>
        <taxon>Rodentia</taxon>
        <taxon>Myomorpha</taxon>
        <taxon>Muroidea</taxon>
        <taxon>Muridae</taxon>
        <taxon>Murinae</taxon>
        <taxon>Rattus</taxon>
    </lineage>
</organism>